<feature type="compositionally biased region" description="Polar residues" evidence="16">
    <location>
        <begin position="1"/>
        <end position="15"/>
    </location>
</feature>
<dbReference type="GO" id="GO:0051726">
    <property type="term" value="P:regulation of cell cycle"/>
    <property type="evidence" value="ECO:0007669"/>
    <property type="project" value="UniProtKB-ARBA"/>
</dbReference>
<keyword evidence="7" id="KW-0862">Zinc</keyword>
<evidence type="ECO:0000259" key="19">
    <source>
        <dbReference type="PROSITE" id="PS50863"/>
    </source>
</evidence>
<dbReference type="Pfam" id="PF00628">
    <property type="entry name" value="PHD"/>
    <property type="match status" value="1"/>
</dbReference>
<dbReference type="PANTHER" id="PTHR48458:SF1">
    <property type="entry name" value="SET DOMAIN-CONTAINING PROTEIN"/>
    <property type="match status" value="1"/>
</dbReference>
<proteinExistence type="predicted"/>
<evidence type="ECO:0000256" key="2">
    <source>
        <dbReference type="ARBA" id="ARBA00022603"/>
    </source>
</evidence>
<dbReference type="InterPro" id="IPR053114">
    <property type="entry name" value="ATXR5/ATXR6"/>
</dbReference>
<evidence type="ECO:0000256" key="7">
    <source>
        <dbReference type="ARBA" id="ARBA00022833"/>
    </source>
</evidence>
<dbReference type="PROSITE" id="PS50863">
    <property type="entry name" value="B3"/>
    <property type="match status" value="2"/>
</dbReference>
<reference evidence="20" key="1">
    <citation type="submission" date="2021-01" db="EMBL/GenBank/DDBJ databases">
        <authorList>
            <person name="Bezrukov I."/>
        </authorList>
    </citation>
    <scope>NUCLEOTIDE SEQUENCE</scope>
</reference>
<evidence type="ECO:0000256" key="12">
    <source>
        <dbReference type="ARBA" id="ARBA00023242"/>
    </source>
</evidence>
<evidence type="ECO:0000256" key="14">
    <source>
        <dbReference type="ARBA" id="ARBA00066815"/>
    </source>
</evidence>
<feature type="region of interest" description="Disordered" evidence="16">
    <location>
        <begin position="1"/>
        <end position="43"/>
    </location>
</feature>
<evidence type="ECO:0000313" key="20">
    <source>
        <dbReference type="EMBL" id="CAE6093086.1"/>
    </source>
</evidence>
<evidence type="ECO:0000256" key="6">
    <source>
        <dbReference type="ARBA" id="ARBA00022771"/>
    </source>
</evidence>
<evidence type="ECO:0000256" key="10">
    <source>
        <dbReference type="ARBA" id="ARBA00023125"/>
    </source>
</evidence>
<evidence type="ECO:0000256" key="5">
    <source>
        <dbReference type="ARBA" id="ARBA00022723"/>
    </source>
</evidence>
<dbReference type="SMART" id="SM00317">
    <property type="entry name" value="SET"/>
    <property type="match status" value="1"/>
</dbReference>
<evidence type="ECO:0000256" key="16">
    <source>
        <dbReference type="SAM" id="MobiDB-lite"/>
    </source>
</evidence>
<keyword evidence="3" id="KW-0808">Transferase</keyword>
<gene>
    <name evidence="20" type="ORF">AARE701A_LOCUS14862</name>
</gene>
<keyword evidence="9" id="KW-0805">Transcription regulation</keyword>
<dbReference type="FunFam" id="3.30.40.10:FF:000802">
    <property type="entry name" value="Histone-lysine N-methyltransferase ATXR5"/>
    <property type="match status" value="1"/>
</dbReference>
<dbReference type="InterPro" id="IPR011011">
    <property type="entry name" value="Znf_FYVE_PHD"/>
</dbReference>
<evidence type="ECO:0000256" key="11">
    <source>
        <dbReference type="ARBA" id="ARBA00023163"/>
    </source>
</evidence>
<dbReference type="SUPFAM" id="SSF57903">
    <property type="entry name" value="FYVE/PHD zinc finger"/>
    <property type="match status" value="1"/>
</dbReference>
<keyword evidence="11" id="KW-0804">Transcription</keyword>
<keyword evidence="12" id="KW-0539">Nucleus</keyword>
<dbReference type="SUPFAM" id="SSF82199">
    <property type="entry name" value="SET domain"/>
    <property type="match status" value="1"/>
</dbReference>
<evidence type="ECO:0000256" key="8">
    <source>
        <dbReference type="ARBA" id="ARBA00022853"/>
    </source>
</evidence>
<dbReference type="AlphaFoldDB" id="A0A8S2AJN7"/>
<dbReference type="Gene3D" id="2.40.330.10">
    <property type="entry name" value="DNA-binding pseudobarrel domain"/>
    <property type="match status" value="2"/>
</dbReference>
<dbReference type="Gene3D" id="3.30.40.10">
    <property type="entry name" value="Zinc/RING finger domain, C3HC4 (zinc finger)"/>
    <property type="match status" value="1"/>
</dbReference>
<dbReference type="InterPro" id="IPR046341">
    <property type="entry name" value="SET_dom_sf"/>
</dbReference>
<dbReference type="InterPro" id="IPR019787">
    <property type="entry name" value="Znf_PHD-finger"/>
</dbReference>
<feature type="domain" description="PHD-type" evidence="17">
    <location>
        <begin position="64"/>
        <end position="114"/>
    </location>
</feature>
<feature type="domain" description="TF-B3" evidence="19">
    <location>
        <begin position="396"/>
        <end position="491"/>
    </location>
</feature>
<dbReference type="PANTHER" id="PTHR48458">
    <property type="entry name" value="SET DOMAIN-CONTAINING PROTEIN"/>
    <property type="match status" value="1"/>
</dbReference>
<dbReference type="GO" id="GO:0032259">
    <property type="term" value="P:methylation"/>
    <property type="evidence" value="ECO:0007669"/>
    <property type="project" value="UniProtKB-KW"/>
</dbReference>
<dbReference type="GO" id="GO:0006275">
    <property type="term" value="P:regulation of DNA replication"/>
    <property type="evidence" value="ECO:0007669"/>
    <property type="project" value="UniProtKB-ARBA"/>
</dbReference>
<dbReference type="GO" id="GO:0005634">
    <property type="term" value="C:nucleus"/>
    <property type="evidence" value="ECO:0007669"/>
    <property type="project" value="UniProtKB-SubCell"/>
</dbReference>
<comment type="catalytic activity">
    <reaction evidence="13">
        <text>L-lysyl(27)-[histone H3] + S-adenosyl-L-methionine = N(6)-methyl-L-lysyl(27)-[histone H3] + S-adenosyl-L-homocysteine + H(+)</text>
        <dbReference type="Rhea" id="RHEA:60296"/>
        <dbReference type="Rhea" id="RHEA-COMP:15544"/>
        <dbReference type="Rhea" id="RHEA-COMP:15548"/>
        <dbReference type="ChEBI" id="CHEBI:15378"/>
        <dbReference type="ChEBI" id="CHEBI:29969"/>
        <dbReference type="ChEBI" id="CHEBI:57856"/>
        <dbReference type="ChEBI" id="CHEBI:59789"/>
        <dbReference type="ChEBI" id="CHEBI:61929"/>
        <dbReference type="EC" id="2.1.1.369"/>
    </reaction>
</comment>
<feature type="domain" description="SET" evidence="18">
    <location>
        <begin position="244"/>
        <end position="366"/>
    </location>
</feature>
<dbReference type="Gene3D" id="2.170.270.10">
    <property type="entry name" value="SET domain"/>
    <property type="match status" value="1"/>
</dbReference>
<evidence type="ECO:0000256" key="9">
    <source>
        <dbReference type="ARBA" id="ARBA00023015"/>
    </source>
</evidence>
<keyword evidence="10" id="KW-0238">DNA-binding</keyword>
<evidence type="ECO:0000256" key="13">
    <source>
        <dbReference type="ARBA" id="ARBA00052048"/>
    </source>
</evidence>
<dbReference type="InterPro" id="IPR003340">
    <property type="entry name" value="B3_DNA-bd"/>
</dbReference>
<dbReference type="Proteomes" id="UP000682877">
    <property type="component" value="Chromosome 6"/>
</dbReference>
<dbReference type="CDD" id="cd10017">
    <property type="entry name" value="B3_DNA"/>
    <property type="match status" value="2"/>
</dbReference>
<keyword evidence="2" id="KW-0489">Methyltransferase</keyword>
<dbReference type="EMBL" id="LR999456">
    <property type="protein sequence ID" value="CAE6093086.1"/>
    <property type="molecule type" value="Genomic_DNA"/>
</dbReference>
<dbReference type="SUPFAM" id="SSF101936">
    <property type="entry name" value="DNA-binding pseudobarrel domain"/>
    <property type="match status" value="2"/>
</dbReference>
<evidence type="ECO:0000313" key="21">
    <source>
        <dbReference type="Proteomes" id="UP000682877"/>
    </source>
</evidence>
<evidence type="ECO:0000256" key="3">
    <source>
        <dbReference type="ARBA" id="ARBA00022679"/>
    </source>
</evidence>
<evidence type="ECO:0000256" key="4">
    <source>
        <dbReference type="ARBA" id="ARBA00022691"/>
    </source>
</evidence>
<evidence type="ECO:0000259" key="17">
    <source>
        <dbReference type="PROSITE" id="PS50016"/>
    </source>
</evidence>
<dbReference type="FunFam" id="2.170.270.10:FF:000038">
    <property type="entry name" value="Histone-lysine N-methyltransferase ATXR5"/>
    <property type="match status" value="1"/>
</dbReference>
<dbReference type="Pfam" id="PF00856">
    <property type="entry name" value="SET"/>
    <property type="match status" value="1"/>
</dbReference>
<dbReference type="CDD" id="cd10539">
    <property type="entry name" value="SET_ATXR5_6-like"/>
    <property type="match status" value="1"/>
</dbReference>
<dbReference type="InterPro" id="IPR015300">
    <property type="entry name" value="DNA-bd_pseudobarrel_sf"/>
</dbReference>
<evidence type="ECO:0000259" key="18">
    <source>
        <dbReference type="PROSITE" id="PS50280"/>
    </source>
</evidence>
<keyword evidence="21" id="KW-1185">Reference proteome</keyword>
<evidence type="ECO:0000256" key="15">
    <source>
        <dbReference type="PROSITE-ProRule" id="PRU00146"/>
    </source>
</evidence>
<dbReference type="InterPro" id="IPR001965">
    <property type="entry name" value="Znf_PHD"/>
</dbReference>
<feature type="domain" description="TF-B3" evidence="19">
    <location>
        <begin position="583"/>
        <end position="676"/>
    </location>
</feature>
<dbReference type="EC" id="2.1.1.369" evidence="14"/>
<dbReference type="GO" id="GO:0003677">
    <property type="term" value="F:DNA binding"/>
    <property type="evidence" value="ECO:0007669"/>
    <property type="project" value="UniProtKB-KW"/>
</dbReference>
<dbReference type="SMART" id="SM01019">
    <property type="entry name" value="B3"/>
    <property type="match status" value="2"/>
</dbReference>
<keyword evidence="4" id="KW-0949">S-adenosyl-L-methionine</keyword>
<dbReference type="PROSITE" id="PS50016">
    <property type="entry name" value="ZF_PHD_2"/>
    <property type="match status" value="1"/>
</dbReference>
<dbReference type="InterPro" id="IPR013083">
    <property type="entry name" value="Znf_RING/FYVE/PHD"/>
</dbReference>
<name>A0A8S2AJN7_ARAAE</name>
<sequence>MATWNASSPKASPCSSRRRTKAPARRPSSESPPPRKMKSMAEIMAKSVPVIEQEEEEDEDSYSDVTCEKCGSGEGDDELLLCDKCDRGFHMKCLRPIVVRVPIGPWLCVDCSDQRPVRRLSQKKILHFFRIEKQTHRTDKLELSQETRKRRRSCSLTVKKRRRKLLPLVPSEDPDRRLAQMGTLATALTALGIKYSDGLNYVPGMAPRSANQSKFEKGGMQVLSKEDLETLEQCQSMYRRGECPPLVVVFDPLEGYTVEADGPIKDLTFIAEYTGDVDYLKNREKDDCDSIMTLLLSEDPSKTLVICPDKFGNISRFINGINNHNPFAKKKQNCKCVRYSINGECRVLLVATRDISKGERLYYDYNGYEHEKFPTREMASNPDFLWCKEERKQESFVKLLKHFDMSSENTRAIPYDFVRNFSDNELSGNMKIRVQWGNSWEVKISKNPRFYFMEKSGWETFVRDNALGDYEFLTFTHTGKMSFTVKIFNKDGKEMMQPPQSRAFLASSSRVKTEQDVKREEVLVSSDSSSCGPTTATVSNGNGEGMYKRKLNFGKKKAEETQNSKRTERVVGRVYAGEPSSSVAGFNIFISKSYIKSLAIPTTFANDYMPKEKTMVKIHHPDGKKSWNVAFVVKKKGHIFSGGWKRLCREYPVVFGDTCKFTLIKPHELLLVVSKP</sequence>
<dbReference type="GO" id="GO:0140953">
    <property type="term" value="F:histone H3K27 monomethyltransferase activity"/>
    <property type="evidence" value="ECO:0007669"/>
    <property type="project" value="UniProtKB-EC"/>
</dbReference>
<dbReference type="SMART" id="SM00249">
    <property type="entry name" value="PHD"/>
    <property type="match status" value="1"/>
</dbReference>
<keyword evidence="8" id="KW-0156">Chromatin regulator</keyword>
<dbReference type="InterPro" id="IPR019786">
    <property type="entry name" value="Zinc_finger_PHD-type_CS"/>
</dbReference>
<dbReference type="PROSITE" id="PS01359">
    <property type="entry name" value="ZF_PHD_1"/>
    <property type="match status" value="1"/>
</dbReference>
<keyword evidence="5" id="KW-0479">Metal-binding</keyword>
<dbReference type="PROSITE" id="PS50280">
    <property type="entry name" value="SET"/>
    <property type="match status" value="1"/>
</dbReference>
<dbReference type="InterPro" id="IPR001214">
    <property type="entry name" value="SET_dom"/>
</dbReference>
<organism evidence="20 21">
    <name type="scientific">Arabidopsis arenosa</name>
    <name type="common">Sand rock-cress</name>
    <name type="synonym">Cardaminopsis arenosa</name>
    <dbReference type="NCBI Taxonomy" id="38785"/>
    <lineage>
        <taxon>Eukaryota</taxon>
        <taxon>Viridiplantae</taxon>
        <taxon>Streptophyta</taxon>
        <taxon>Embryophyta</taxon>
        <taxon>Tracheophyta</taxon>
        <taxon>Spermatophyta</taxon>
        <taxon>Magnoliopsida</taxon>
        <taxon>eudicotyledons</taxon>
        <taxon>Gunneridae</taxon>
        <taxon>Pentapetalae</taxon>
        <taxon>rosids</taxon>
        <taxon>malvids</taxon>
        <taxon>Brassicales</taxon>
        <taxon>Brassicaceae</taxon>
        <taxon>Camelineae</taxon>
        <taxon>Arabidopsis</taxon>
    </lineage>
</organism>
<comment type="subcellular location">
    <subcellularLocation>
        <location evidence="1">Nucleus</location>
    </subcellularLocation>
</comment>
<protein>
    <recommendedName>
        <fullName evidence="14">[histone H3]-lysine(27) N-methyltransferase</fullName>
        <ecNumber evidence="14">2.1.1.369</ecNumber>
    </recommendedName>
</protein>
<dbReference type="Pfam" id="PF02362">
    <property type="entry name" value="B3"/>
    <property type="match status" value="2"/>
</dbReference>
<dbReference type="GO" id="GO:0008270">
    <property type="term" value="F:zinc ion binding"/>
    <property type="evidence" value="ECO:0007669"/>
    <property type="project" value="UniProtKB-KW"/>
</dbReference>
<keyword evidence="6 15" id="KW-0863">Zinc-finger</keyword>
<evidence type="ECO:0000256" key="1">
    <source>
        <dbReference type="ARBA" id="ARBA00004123"/>
    </source>
</evidence>
<accession>A0A8S2AJN7</accession>